<dbReference type="InterPro" id="IPR013848">
    <property type="entry name" value="Methylthiotransferase_N"/>
</dbReference>
<dbReference type="InterPro" id="IPR023404">
    <property type="entry name" value="rSAM_horseshoe"/>
</dbReference>
<dbReference type="CDD" id="cd01335">
    <property type="entry name" value="Radical_SAM"/>
    <property type="match status" value="1"/>
</dbReference>
<dbReference type="SMART" id="SM00729">
    <property type="entry name" value="Elp3"/>
    <property type="match status" value="1"/>
</dbReference>
<dbReference type="InterPro" id="IPR020612">
    <property type="entry name" value="Methylthiotransferase_CS"/>
</dbReference>
<dbReference type="InterPro" id="IPR007197">
    <property type="entry name" value="rSAM"/>
</dbReference>
<dbReference type="PROSITE" id="PS01278">
    <property type="entry name" value="MTTASE_RADICAL"/>
    <property type="match status" value="1"/>
</dbReference>
<evidence type="ECO:0000259" key="10">
    <source>
        <dbReference type="PROSITE" id="PS51918"/>
    </source>
</evidence>
<dbReference type="STRING" id="1189325.SAMN04488119_10240"/>
<dbReference type="OrthoDB" id="9805215at2"/>
<dbReference type="Gene3D" id="3.80.30.20">
    <property type="entry name" value="tm_1862 like domain"/>
    <property type="match status" value="1"/>
</dbReference>
<dbReference type="InterPro" id="IPR006638">
    <property type="entry name" value="Elp3/MiaA/NifB-like_rSAM"/>
</dbReference>
<evidence type="ECO:0000256" key="4">
    <source>
        <dbReference type="ARBA" id="ARBA00022691"/>
    </source>
</evidence>
<dbReference type="GO" id="GO:0035598">
    <property type="term" value="F:tRNA (N(6)-L-threonylcarbamoyladenosine(37)-C(2))-methylthiotransferase activity"/>
    <property type="evidence" value="ECO:0007669"/>
    <property type="project" value="TreeGrafter"/>
</dbReference>
<dbReference type="Pfam" id="PF00919">
    <property type="entry name" value="UPF0004"/>
    <property type="match status" value="1"/>
</dbReference>
<dbReference type="InterPro" id="IPR038135">
    <property type="entry name" value="Methylthiotransferase_N_sf"/>
</dbReference>
<dbReference type="NCBIfam" id="TIGR01579">
    <property type="entry name" value="MiaB-like-C"/>
    <property type="match status" value="1"/>
</dbReference>
<dbReference type="SFLD" id="SFLDS00029">
    <property type="entry name" value="Radical_SAM"/>
    <property type="match status" value="1"/>
</dbReference>
<comment type="cofactor">
    <cofactor evidence="1">
        <name>[4Fe-4S] cluster</name>
        <dbReference type="ChEBI" id="CHEBI:49883"/>
    </cofactor>
</comment>
<evidence type="ECO:0000256" key="5">
    <source>
        <dbReference type="ARBA" id="ARBA00022723"/>
    </source>
</evidence>
<dbReference type="Proteomes" id="UP000184066">
    <property type="component" value="Unassembled WGS sequence"/>
</dbReference>
<dbReference type="RefSeq" id="WP_083581092.1">
    <property type="nucleotide sequence ID" value="NZ_FOHL01000002.1"/>
</dbReference>
<keyword evidence="2" id="KW-0004">4Fe-4S</keyword>
<keyword evidence="6" id="KW-0408">Iron</keyword>
<sequence>MSAPRPAPRSGADPLAAPSAAEGGARPPAPSAAPVFETFGCRLNAYETEAMKKLAAEAGLHDAVVVNTCAVTAEAVRQARQRIRKLRRENPGARIVVTGCAAQTEPQTFASMPEVDLVLGNAEKMAPAAWSRLSAPDFAPPEEKILVEDIMSVTETAGHLIDGFGTRARAYVQIQNGCDHRCTFCIIPYGRGNSRSAPAGQVVEQIRRLVDQGYNEVVLTGVDMTGWGADLPGRPLLGELVQRILRLVPDLPRLRISSIDSVEADPALIEAAASEPRFMPHLHLSLQAGDDMILKRMKRRHLREDAIRFCQTLRRARPDIVFGADLIAGFPTETEAMFENSLRLVDECGLTWLHVFPFSPRKGTPAARMPQLPRAVVKERAARLRAKGEAARDAWLAAQVGRAHRALVESPRIGRGESFAEILFPEDRPVGAVVEARIVGVRDGRLLAA</sequence>
<dbReference type="EMBL" id="FRDL01000001">
    <property type="protein sequence ID" value="SHN52653.1"/>
    <property type="molecule type" value="Genomic_DNA"/>
</dbReference>
<feature type="region of interest" description="Disordered" evidence="8">
    <location>
        <begin position="1"/>
        <end position="31"/>
    </location>
</feature>
<feature type="domain" description="MTTase N-terminal" evidence="9">
    <location>
        <begin position="32"/>
        <end position="135"/>
    </location>
</feature>
<dbReference type="GO" id="GO:0046872">
    <property type="term" value="F:metal ion binding"/>
    <property type="evidence" value="ECO:0007669"/>
    <property type="project" value="UniProtKB-KW"/>
</dbReference>
<dbReference type="SUPFAM" id="SSF102114">
    <property type="entry name" value="Radical SAM enzymes"/>
    <property type="match status" value="1"/>
</dbReference>
<dbReference type="AlphaFoldDB" id="A0A1M7S2B0"/>
<keyword evidence="4" id="KW-0949">S-adenosyl-L-methionine</keyword>
<feature type="domain" description="Radical SAM core" evidence="10">
    <location>
        <begin position="164"/>
        <end position="397"/>
    </location>
</feature>
<evidence type="ECO:0000256" key="1">
    <source>
        <dbReference type="ARBA" id="ARBA00001966"/>
    </source>
</evidence>
<evidence type="ECO:0000313" key="11">
    <source>
        <dbReference type="EMBL" id="SHN52653.1"/>
    </source>
</evidence>
<evidence type="ECO:0000256" key="7">
    <source>
        <dbReference type="ARBA" id="ARBA00023014"/>
    </source>
</evidence>
<evidence type="ECO:0000313" key="12">
    <source>
        <dbReference type="Proteomes" id="UP000184066"/>
    </source>
</evidence>
<dbReference type="PROSITE" id="PS51918">
    <property type="entry name" value="RADICAL_SAM"/>
    <property type="match status" value="1"/>
</dbReference>
<protein>
    <submittedName>
        <fullName evidence="11">Threonylcarbamoyladenosine tRNA methylthiotransferase MtaB</fullName>
    </submittedName>
</protein>
<evidence type="ECO:0000256" key="3">
    <source>
        <dbReference type="ARBA" id="ARBA00022679"/>
    </source>
</evidence>
<feature type="compositionally biased region" description="Low complexity" evidence="8">
    <location>
        <begin position="14"/>
        <end position="26"/>
    </location>
</feature>
<accession>A0A1M7S2B0</accession>
<dbReference type="SFLD" id="SFLDG01082">
    <property type="entry name" value="B12-binding_domain_containing"/>
    <property type="match status" value="1"/>
</dbReference>
<dbReference type="PROSITE" id="PS51449">
    <property type="entry name" value="MTTASE_N"/>
    <property type="match status" value="1"/>
</dbReference>
<name>A0A1M7S2B0_9RHOB</name>
<dbReference type="Gene3D" id="3.40.50.12160">
    <property type="entry name" value="Methylthiotransferase, N-terminal domain"/>
    <property type="match status" value="1"/>
</dbReference>
<dbReference type="InterPro" id="IPR058240">
    <property type="entry name" value="rSAM_sf"/>
</dbReference>
<keyword evidence="5" id="KW-0479">Metal-binding</keyword>
<dbReference type="PANTHER" id="PTHR11918:SF45">
    <property type="entry name" value="THREONYLCARBAMOYLADENOSINE TRNA METHYLTHIOTRANSFERASE"/>
    <property type="match status" value="1"/>
</dbReference>
<reference evidence="11 12" key="1">
    <citation type="submission" date="2016-12" db="EMBL/GenBank/DDBJ databases">
        <authorList>
            <person name="Song W.-J."/>
            <person name="Kurnit D.M."/>
        </authorList>
    </citation>
    <scope>NUCLEOTIDE SEQUENCE [LARGE SCALE GENOMIC DNA]</scope>
    <source>
        <strain evidence="11 12">CGMCC 1.10808</strain>
    </source>
</reference>
<keyword evidence="3 11" id="KW-0808">Transferase</keyword>
<dbReference type="InterPro" id="IPR006467">
    <property type="entry name" value="MiaB-like_bact"/>
</dbReference>
<gene>
    <name evidence="11" type="ORF">SAMN05216200_101478</name>
</gene>
<proteinExistence type="predicted"/>
<evidence type="ECO:0000256" key="6">
    <source>
        <dbReference type="ARBA" id="ARBA00023004"/>
    </source>
</evidence>
<keyword evidence="12" id="KW-1185">Reference proteome</keyword>
<evidence type="ECO:0000256" key="8">
    <source>
        <dbReference type="SAM" id="MobiDB-lite"/>
    </source>
</evidence>
<evidence type="ECO:0000259" key="9">
    <source>
        <dbReference type="PROSITE" id="PS51449"/>
    </source>
</evidence>
<evidence type="ECO:0000256" key="2">
    <source>
        <dbReference type="ARBA" id="ARBA00022485"/>
    </source>
</evidence>
<dbReference type="Pfam" id="PF04055">
    <property type="entry name" value="Radical_SAM"/>
    <property type="match status" value="1"/>
</dbReference>
<organism evidence="11 12">
    <name type="scientific">Oceanicella actignis</name>
    <dbReference type="NCBI Taxonomy" id="1189325"/>
    <lineage>
        <taxon>Bacteria</taxon>
        <taxon>Pseudomonadati</taxon>
        <taxon>Pseudomonadota</taxon>
        <taxon>Alphaproteobacteria</taxon>
        <taxon>Rhodobacterales</taxon>
        <taxon>Paracoccaceae</taxon>
        <taxon>Oceanicella</taxon>
    </lineage>
</organism>
<dbReference type="NCBIfam" id="TIGR00089">
    <property type="entry name" value="MiaB/RimO family radical SAM methylthiotransferase"/>
    <property type="match status" value="1"/>
</dbReference>
<dbReference type="InterPro" id="IPR005839">
    <property type="entry name" value="Methylthiotransferase"/>
</dbReference>
<keyword evidence="7" id="KW-0411">Iron-sulfur</keyword>
<dbReference type="GO" id="GO:0051539">
    <property type="term" value="F:4 iron, 4 sulfur cluster binding"/>
    <property type="evidence" value="ECO:0007669"/>
    <property type="project" value="UniProtKB-KW"/>
</dbReference>
<dbReference type="PANTHER" id="PTHR11918">
    <property type="entry name" value="RADICAL SAM PROTEINS"/>
    <property type="match status" value="1"/>
</dbReference>